<keyword evidence="3" id="KW-1185">Reference proteome</keyword>
<dbReference type="RefSeq" id="WP_159445210.1">
    <property type="nucleotide sequence ID" value="NZ_AP017422.1"/>
</dbReference>
<dbReference type="AlphaFoldDB" id="A0A1N7RI00"/>
<reference evidence="3" key="1">
    <citation type="submission" date="2017-01" db="EMBL/GenBank/DDBJ databases">
        <authorList>
            <person name="Varghese N."/>
            <person name="Submissions S."/>
        </authorList>
    </citation>
    <scope>NUCLEOTIDE SEQUENCE [LARGE SCALE GENOMIC DNA]</scope>
    <source>
        <strain evidence="3">DSM 21054</strain>
    </source>
</reference>
<dbReference type="Proteomes" id="UP000186917">
    <property type="component" value="Unassembled WGS sequence"/>
</dbReference>
<organism evidence="2 3">
    <name type="scientific">Filimonas lacunae</name>
    <dbReference type="NCBI Taxonomy" id="477680"/>
    <lineage>
        <taxon>Bacteria</taxon>
        <taxon>Pseudomonadati</taxon>
        <taxon>Bacteroidota</taxon>
        <taxon>Chitinophagia</taxon>
        <taxon>Chitinophagales</taxon>
        <taxon>Chitinophagaceae</taxon>
        <taxon>Filimonas</taxon>
    </lineage>
</organism>
<sequence>MGASISKHNGSKKNNTGKVNNDIKKMPDLNKDPLIVKKVERAIKNLTQHPPSYKNA</sequence>
<protein>
    <submittedName>
        <fullName evidence="2">Uncharacterized protein</fullName>
    </submittedName>
</protein>
<accession>A0A1N7RI00</accession>
<evidence type="ECO:0000313" key="2">
    <source>
        <dbReference type="EMBL" id="SIT34776.1"/>
    </source>
</evidence>
<gene>
    <name evidence="2" type="ORF">SAMN05421788_11910</name>
</gene>
<evidence type="ECO:0000256" key="1">
    <source>
        <dbReference type="SAM" id="MobiDB-lite"/>
    </source>
</evidence>
<feature type="region of interest" description="Disordered" evidence="1">
    <location>
        <begin position="1"/>
        <end position="28"/>
    </location>
</feature>
<proteinExistence type="predicted"/>
<name>A0A1N7RI00_9BACT</name>
<feature type="compositionally biased region" description="Polar residues" evidence="1">
    <location>
        <begin position="1"/>
        <end position="19"/>
    </location>
</feature>
<dbReference type="EMBL" id="FTOR01000019">
    <property type="protein sequence ID" value="SIT34776.1"/>
    <property type="molecule type" value="Genomic_DNA"/>
</dbReference>
<evidence type="ECO:0000313" key="3">
    <source>
        <dbReference type="Proteomes" id="UP000186917"/>
    </source>
</evidence>